<dbReference type="GO" id="GO:0006893">
    <property type="term" value="P:Golgi to plasma membrane transport"/>
    <property type="evidence" value="ECO:0007669"/>
    <property type="project" value="TreeGrafter"/>
</dbReference>
<feature type="region of interest" description="Disordered" evidence="1">
    <location>
        <begin position="45"/>
        <end position="82"/>
    </location>
</feature>
<dbReference type="Pfam" id="PF20654">
    <property type="entry name" value="Sec3_C-term"/>
    <property type="match status" value="3"/>
</dbReference>
<dbReference type="EMBL" id="JAODUP010000125">
    <property type="protein sequence ID" value="KAK2160905.1"/>
    <property type="molecule type" value="Genomic_DNA"/>
</dbReference>
<dbReference type="AlphaFoldDB" id="A0AAD9JZ66"/>
<dbReference type="Proteomes" id="UP001208570">
    <property type="component" value="Unassembled WGS sequence"/>
</dbReference>
<dbReference type="InterPro" id="IPR048628">
    <property type="entry name" value="Sec3_C"/>
</dbReference>
<feature type="compositionally biased region" description="Polar residues" evidence="1">
    <location>
        <begin position="66"/>
        <end position="75"/>
    </location>
</feature>
<feature type="domain" description="Exocyst complex component Sec3 C-terminal" evidence="2">
    <location>
        <begin position="263"/>
        <end position="364"/>
    </location>
</feature>
<feature type="domain" description="Exocyst complex component Sec3 C-terminal" evidence="2">
    <location>
        <begin position="366"/>
        <end position="416"/>
    </location>
</feature>
<protein>
    <recommendedName>
        <fullName evidence="2">Exocyst complex component Sec3 C-terminal domain-containing protein</fullName>
    </recommendedName>
</protein>
<sequence>MHWLKAVEPDSYLKLRKVYTSSLSKLYDREVRDFIESSKQKLAVVKQEKKGGSSSSLNRSLDSRTLKSPSLSTLDSDSHGSDPDVSGRLKFDQLFEHILSELAPVCWAEQEFCVEFFHLNDDSSQSDKQDTPKKGKNLEKEINQEIRSMMPELFPSLESELNNFISFGIAIDSFNCLYVYLRLNQHVRSAEDTGSFLSKTYGSCLIKVKRSFDHFVERQIQMIHDTRPNKTKKVNILPFVHQFELVRFFFISLCLCGMKSFGIFQEFAQQAESIFKGSEHRAALDKAYIQIVSTVFEEIGRVAMESQKTPGAVVMMENYHHMFSALSQLKINSLENLRKEAKLRYQEKREAYVTSCLGTPLEKLHVKKGLELLYKKVDKHLCEEENLLQVVWHSMQDEFIKQYKHFDMMIKRCYPDSGITLEFGISDLLSYFSDIAQSH</sequence>
<evidence type="ECO:0000259" key="2">
    <source>
        <dbReference type="Pfam" id="PF20654"/>
    </source>
</evidence>
<organism evidence="3 4">
    <name type="scientific">Paralvinella palmiformis</name>
    <dbReference type="NCBI Taxonomy" id="53620"/>
    <lineage>
        <taxon>Eukaryota</taxon>
        <taxon>Metazoa</taxon>
        <taxon>Spiralia</taxon>
        <taxon>Lophotrochozoa</taxon>
        <taxon>Annelida</taxon>
        <taxon>Polychaeta</taxon>
        <taxon>Sedentaria</taxon>
        <taxon>Canalipalpata</taxon>
        <taxon>Terebellida</taxon>
        <taxon>Terebelliformia</taxon>
        <taxon>Alvinellidae</taxon>
        <taxon>Paralvinella</taxon>
    </lineage>
</organism>
<comment type="caution">
    <text evidence="3">The sequence shown here is derived from an EMBL/GenBank/DDBJ whole genome shotgun (WGS) entry which is preliminary data.</text>
</comment>
<gene>
    <name evidence="3" type="ORF">LSH36_125g04005</name>
</gene>
<feature type="domain" description="Exocyst complex component Sec3 C-terminal" evidence="2">
    <location>
        <begin position="130"/>
        <end position="244"/>
    </location>
</feature>
<accession>A0AAD9JZ66</accession>
<evidence type="ECO:0000313" key="3">
    <source>
        <dbReference type="EMBL" id="KAK2160905.1"/>
    </source>
</evidence>
<proteinExistence type="predicted"/>
<dbReference type="PANTHER" id="PTHR16092:SF14">
    <property type="entry name" value="EXOCYST COMPLEX COMPONENT 1 ISOFORM X1"/>
    <property type="match status" value="1"/>
</dbReference>
<name>A0AAD9JZ66_9ANNE</name>
<dbReference type="PANTHER" id="PTHR16092">
    <property type="entry name" value="SEC3/SYNTAXIN-RELATED"/>
    <property type="match status" value="1"/>
</dbReference>
<reference evidence="3" key="1">
    <citation type="journal article" date="2023" name="Mol. Biol. Evol.">
        <title>Third-Generation Sequencing Reveals the Adaptive Role of the Epigenome in Three Deep-Sea Polychaetes.</title>
        <authorList>
            <person name="Perez M."/>
            <person name="Aroh O."/>
            <person name="Sun Y."/>
            <person name="Lan Y."/>
            <person name="Juniper S.K."/>
            <person name="Young C.R."/>
            <person name="Angers B."/>
            <person name="Qian P.Y."/>
        </authorList>
    </citation>
    <scope>NUCLEOTIDE SEQUENCE</scope>
    <source>
        <strain evidence="3">P08H-3</strain>
    </source>
</reference>
<dbReference type="GO" id="GO:0005546">
    <property type="term" value="F:phosphatidylinositol-4,5-bisphosphate binding"/>
    <property type="evidence" value="ECO:0007669"/>
    <property type="project" value="TreeGrafter"/>
</dbReference>
<dbReference type="GO" id="GO:0005886">
    <property type="term" value="C:plasma membrane"/>
    <property type="evidence" value="ECO:0007669"/>
    <property type="project" value="TreeGrafter"/>
</dbReference>
<keyword evidence="4" id="KW-1185">Reference proteome</keyword>
<evidence type="ECO:0000256" key="1">
    <source>
        <dbReference type="SAM" id="MobiDB-lite"/>
    </source>
</evidence>
<dbReference type="GO" id="GO:0000145">
    <property type="term" value="C:exocyst"/>
    <property type="evidence" value="ECO:0007669"/>
    <property type="project" value="TreeGrafter"/>
</dbReference>
<dbReference type="GO" id="GO:0006887">
    <property type="term" value="P:exocytosis"/>
    <property type="evidence" value="ECO:0007669"/>
    <property type="project" value="TreeGrafter"/>
</dbReference>
<evidence type="ECO:0000313" key="4">
    <source>
        <dbReference type="Proteomes" id="UP001208570"/>
    </source>
</evidence>